<feature type="transmembrane region" description="Helical" evidence="1">
    <location>
        <begin position="21"/>
        <end position="44"/>
    </location>
</feature>
<name>A0A0A8Y3Q4_ARUDO</name>
<keyword evidence="1" id="KW-0472">Membrane</keyword>
<sequence>MACFACSNLHSQKIALKTQSINWLIIHCYFSFLMGLCLLDLMAFSASVSE</sequence>
<proteinExistence type="predicted"/>
<reference evidence="2" key="2">
    <citation type="journal article" date="2015" name="Data Brief">
        <title>Shoot transcriptome of the giant reed, Arundo donax.</title>
        <authorList>
            <person name="Barrero R.A."/>
            <person name="Guerrero F.D."/>
            <person name="Moolhuijzen P."/>
            <person name="Goolsby J.A."/>
            <person name="Tidwell J."/>
            <person name="Bellgard S.E."/>
            <person name="Bellgard M.I."/>
        </authorList>
    </citation>
    <scope>NUCLEOTIDE SEQUENCE</scope>
    <source>
        <tissue evidence="2">Shoot tissue taken approximately 20 cm above the soil surface</tissue>
    </source>
</reference>
<accession>A0A0A8Y3Q4</accession>
<dbReference type="AlphaFoldDB" id="A0A0A8Y3Q4"/>
<keyword evidence="1" id="KW-0812">Transmembrane</keyword>
<reference evidence="2" key="1">
    <citation type="submission" date="2014-09" db="EMBL/GenBank/DDBJ databases">
        <authorList>
            <person name="Magalhaes I.L.F."/>
            <person name="Oliveira U."/>
            <person name="Santos F.R."/>
            <person name="Vidigal T.H.D.A."/>
            <person name="Brescovit A.D."/>
            <person name="Santos A.J."/>
        </authorList>
    </citation>
    <scope>NUCLEOTIDE SEQUENCE</scope>
    <source>
        <tissue evidence="2">Shoot tissue taken approximately 20 cm above the soil surface</tissue>
    </source>
</reference>
<evidence type="ECO:0000313" key="2">
    <source>
        <dbReference type="EMBL" id="JAD20956.1"/>
    </source>
</evidence>
<evidence type="ECO:0000256" key="1">
    <source>
        <dbReference type="SAM" id="Phobius"/>
    </source>
</evidence>
<keyword evidence="1" id="KW-1133">Transmembrane helix</keyword>
<organism evidence="2">
    <name type="scientific">Arundo donax</name>
    <name type="common">Giant reed</name>
    <name type="synonym">Donax arundinaceus</name>
    <dbReference type="NCBI Taxonomy" id="35708"/>
    <lineage>
        <taxon>Eukaryota</taxon>
        <taxon>Viridiplantae</taxon>
        <taxon>Streptophyta</taxon>
        <taxon>Embryophyta</taxon>
        <taxon>Tracheophyta</taxon>
        <taxon>Spermatophyta</taxon>
        <taxon>Magnoliopsida</taxon>
        <taxon>Liliopsida</taxon>
        <taxon>Poales</taxon>
        <taxon>Poaceae</taxon>
        <taxon>PACMAD clade</taxon>
        <taxon>Arundinoideae</taxon>
        <taxon>Arundineae</taxon>
        <taxon>Arundo</taxon>
    </lineage>
</organism>
<dbReference type="EMBL" id="GBRH01276939">
    <property type="protein sequence ID" value="JAD20956.1"/>
    <property type="molecule type" value="Transcribed_RNA"/>
</dbReference>
<protein>
    <submittedName>
        <fullName evidence="2">Uncharacterized protein</fullName>
    </submittedName>
</protein>